<dbReference type="InterPro" id="IPR012910">
    <property type="entry name" value="Plug_dom"/>
</dbReference>
<name>A0ABS3YMA6_9BACT</name>
<dbReference type="Pfam" id="PF07715">
    <property type="entry name" value="Plug"/>
    <property type="match status" value="1"/>
</dbReference>
<comment type="subcellular location">
    <subcellularLocation>
        <location evidence="1 7">Cell outer membrane</location>
        <topology evidence="1 7">Multi-pass membrane protein</topology>
    </subcellularLocation>
</comment>
<comment type="caution">
    <text evidence="9">The sequence shown here is derived from an EMBL/GenBank/DDBJ whole genome shotgun (WGS) entry which is preliminary data.</text>
</comment>
<dbReference type="NCBIfam" id="TIGR04057">
    <property type="entry name" value="SusC_RagA_signa"/>
    <property type="match status" value="1"/>
</dbReference>
<dbReference type="InterPro" id="IPR008969">
    <property type="entry name" value="CarboxyPept-like_regulatory"/>
</dbReference>
<dbReference type="InterPro" id="IPR023996">
    <property type="entry name" value="TonB-dep_OMP_SusC/RagA"/>
</dbReference>
<dbReference type="SUPFAM" id="SSF49464">
    <property type="entry name" value="Carboxypeptidase regulatory domain-like"/>
    <property type="match status" value="1"/>
</dbReference>
<dbReference type="Pfam" id="PF13715">
    <property type="entry name" value="CarbopepD_reg_2"/>
    <property type="match status" value="1"/>
</dbReference>
<dbReference type="SUPFAM" id="SSF56935">
    <property type="entry name" value="Porins"/>
    <property type="match status" value="1"/>
</dbReference>
<evidence type="ECO:0000256" key="3">
    <source>
        <dbReference type="ARBA" id="ARBA00022452"/>
    </source>
</evidence>
<evidence type="ECO:0000256" key="2">
    <source>
        <dbReference type="ARBA" id="ARBA00022448"/>
    </source>
</evidence>
<dbReference type="RefSeq" id="WP_209136816.1">
    <property type="nucleotide sequence ID" value="NZ_JAGHKO010000001.1"/>
</dbReference>
<accession>A0ABS3YMA6</accession>
<reference evidence="9 10" key="1">
    <citation type="submission" date="2021-03" db="EMBL/GenBank/DDBJ databases">
        <title>Assistant Professor.</title>
        <authorList>
            <person name="Huq M.A."/>
        </authorList>
    </citation>
    <scope>NUCLEOTIDE SEQUENCE [LARGE SCALE GENOMIC DNA]</scope>
    <source>
        <strain evidence="9 10">MAH-29</strain>
    </source>
</reference>
<dbReference type="EMBL" id="JAGHKO010000001">
    <property type="protein sequence ID" value="MBO9198732.1"/>
    <property type="molecule type" value="Genomic_DNA"/>
</dbReference>
<sequence>MRQLRHHLLAVRALCFSVIFLLCHLISFGQSPTVSGIVTTTDGSPLEGVSVVVKGTNQGTATDANGKFTLHISGDKATLIISRTGYAEQMLVAKAGTQVVAKLANSISDMDQVLVVAYGRQKKGSVVGSVAQISGEELKKAPTMNLTNMLAGRIPGLVALQQSGRPGNDDAALRVRGISSYAGGAGPLIIIDNVQRPSFSNLDPSEIESVTVLKDAVSTAVYGLQAANGIILITTKRGKNQKLAISYDGAFTSNSNTRFPKFLNGPDYMEWYNKGIEMDNDYNMHTGVNPVAPVYTQEQIDAVRNGTNTNPLLGNTDWVGMLAGNNATSQQHSITLRGGTDRLKYFSSLSYFDQQGVVKNTNYRRYNARTNIDGQLNDIFSMSLDLAVRQQLGNTPGIAPDNDAYMNPFYQAVRMTPNMPMYAPNGLPVAHNAGSGWVNPIAAVEKTGYQQRQDNVFQGSMTLNAKVPWVKGLEGKLLVAYDRNITENKNWLTPYPLMGRNRDQVTGDYVPVANPPGISKTTLRQIYSQYNRKTFQPSISYNQTFGDHAVTALALYEWSGYQSNNFSAGNSNFAITDLQSISYGSTDKNDWLAPTGGDSVDRRAGTVVRLNYAFKDKYLVEVANRWDASVRFAPKNRWKSFPGVGLGWVVSKEGFFDNLSKTVSFLKLKASYGKMGSETYVPPFAYIQTYGLTTDPVAVFGGTSTAGLYSMSYPNPDLHWEVSSMLNGGFESVFLNGLLGVDFEVFYKRTDDILDAVTALYPLSLGGYYPSRVNYGKVDNRGFDLQIRHNNHIGELQYGVTGNLNWAKNKIIRRNESAGLPAWQRTVGHSVGEKMGFVVEGMYQDWKEAANGISPSGGVVAPGYFKYKDLNGDGRLTRTDDMTFIGRSNTPQLGFGLNIDLKYKGFDFSALLQGAALCDVSLAGTYEGSSNVSGIDDNTPFTKTFYNFGNSPYYLVEGSWTPDNPNAAFPRLSSYKATLSAHNANANSGWIRDGSYVRLKSAQLGYTLPVKWLNAAKIKQVRFYVSGFNLFTWDKLKYLDPEMPNVNNGFYPQQRMISGGVNITL</sequence>
<keyword evidence="10" id="KW-1185">Reference proteome</keyword>
<evidence type="ECO:0000256" key="4">
    <source>
        <dbReference type="ARBA" id="ARBA00022692"/>
    </source>
</evidence>
<proteinExistence type="inferred from homology"/>
<evidence type="ECO:0000313" key="9">
    <source>
        <dbReference type="EMBL" id="MBO9198732.1"/>
    </source>
</evidence>
<keyword evidence="2 7" id="KW-0813">Transport</keyword>
<keyword evidence="5 7" id="KW-0472">Membrane</keyword>
<dbReference type="Gene3D" id="2.170.130.10">
    <property type="entry name" value="TonB-dependent receptor, plug domain"/>
    <property type="match status" value="1"/>
</dbReference>
<keyword evidence="6 7" id="KW-0998">Cell outer membrane</keyword>
<dbReference type="Gene3D" id="2.60.40.1120">
    <property type="entry name" value="Carboxypeptidase-like, regulatory domain"/>
    <property type="match status" value="1"/>
</dbReference>
<feature type="domain" description="TonB-dependent receptor plug" evidence="8">
    <location>
        <begin position="125"/>
        <end position="230"/>
    </location>
</feature>
<dbReference type="InterPro" id="IPR037066">
    <property type="entry name" value="Plug_dom_sf"/>
</dbReference>
<organism evidence="9 10">
    <name type="scientific">Niastella soli</name>
    <dbReference type="NCBI Taxonomy" id="2821487"/>
    <lineage>
        <taxon>Bacteria</taxon>
        <taxon>Pseudomonadati</taxon>
        <taxon>Bacteroidota</taxon>
        <taxon>Chitinophagia</taxon>
        <taxon>Chitinophagales</taxon>
        <taxon>Chitinophagaceae</taxon>
        <taxon>Niastella</taxon>
    </lineage>
</organism>
<keyword evidence="9" id="KW-0675">Receptor</keyword>
<evidence type="ECO:0000313" key="10">
    <source>
        <dbReference type="Proteomes" id="UP000677244"/>
    </source>
</evidence>
<dbReference type="InterPro" id="IPR023997">
    <property type="entry name" value="TonB-dep_OMP_SusC/RagA_CS"/>
</dbReference>
<protein>
    <submittedName>
        <fullName evidence="9">TonB-dependent receptor</fullName>
    </submittedName>
</protein>
<dbReference type="InterPro" id="IPR036942">
    <property type="entry name" value="Beta-barrel_TonB_sf"/>
</dbReference>
<gene>
    <name evidence="9" type="ORF">J7I42_00565</name>
</gene>
<keyword evidence="4 7" id="KW-0812">Transmembrane</keyword>
<comment type="similarity">
    <text evidence="7">Belongs to the TonB-dependent receptor family.</text>
</comment>
<evidence type="ECO:0000256" key="6">
    <source>
        <dbReference type="ARBA" id="ARBA00023237"/>
    </source>
</evidence>
<dbReference type="InterPro" id="IPR039426">
    <property type="entry name" value="TonB-dep_rcpt-like"/>
</dbReference>
<dbReference type="Gene3D" id="2.40.170.20">
    <property type="entry name" value="TonB-dependent receptor, beta-barrel domain"/>
    <property type="match status" value="1"/>
</dbReference>
<evidence type="ECO:0000256" key="5">
    <source>
        <dbReference type="ARBA" id="ARBA00023136"/>
    </source>
</evidence>
<dbReference type="Proteomes" id="UP000677244">
    <property type="component" value="Unassembled WGS sequence"/>
</dbReference>
<dbReference type="NCBIfam" id="TIGR04056">
    <property type="entry name" value="OMP_RagA_SusC"/>
    <property type="match status" value="1"/>
</dbReference>
<evidence type="ECO:0000256" key="7">
    <source>
        <dbReference type="PROSITE-ProRule" id="PRU01360"/>
    </source>
</evidence>
<evidence type="ECO:0000259" key="8">
    <source>
        <dbReference type="Pfam" id="PF07715"/>
    </source>
</evidence>
<evidence type="ECO:0000256" key="1">
    <source>
        <dbReference type="ARBA" id="ARBA00004571"/>
    </source>
</evidence>
<keyword evidence="3 7" id="KW-1134">Transmembrane beta strand</keyword>
<dbReference type="PROSITE" id="PS52016">
    <property type="entry name" value="TONB_DEPENDENT_REC_3"/>
    <property type="match status" value="1"/>
</dbReference>